<feature type="domain" description="DUF1468" evidence="2">
    <location>
        <begin position="13"/>
        <end position="149"/>
    </location>
</feature>
<gene>
    <name evidence="3" type="ORF">ACFODT_04070</name>
</gene>
<dbReference type="RefSeq" id="WP_123017088.1">
    <property type="nucleotide sequence ID" value="NZ_AP024911.1"/>
</dbReference>
<dbReference type="EMBL" id="JBHRSE010000030">
    <property type="protein sequence ID" value="MFC3023006.1"/>
    <property type="molecule type" value="Genomic_DNA"/>
</dbReference>
<dbReference type="InterPro" id="IPR009936">
    <property type="entry name" value="DUF1468"/>
</dbReference>
<evidence type="ECO:0000313" key="4">
    <source>
        <dbReference type="Proteomes" id="UP001595384"/>
    </source>
</evidence>
<reference evidence="4" key="1">
    <citation type="journal article" date="2019" name="Int. J. Syst. Evol. Microbiol.">
        <title>The Global Catalogue of Microorganisms (GCM) 10K type strain sequencing project: providing services to taxonomists for standard genome sequencing and annotation.</title>
        <authorList>
            <consortium name="The Broad Institute Genomics Platform"/>
            <consortium name="The Broad Institute Genome Sequencing Center for Infectious Disease"/>
            <person name="Wu L."/>
            <person name="Ma J."/>
        </authorList>
    </citation>
    <scope>NUCLEOTIDE SEQUENCE [LARGE SCALE GENOMIC DNA]</scope>
    <source>
        <strain evidence="4">KCTC 62784</strain>
    </source>
</reference>
<evidence type="ECO:0000256" key="1">
    <source>
        <dbReference type="SAM" id="Phobius"/>
    </source>
</evidence>
<keyword evidence="1" id="KW-0472">Membrane</keyword>
<keyword evidence="1" id="KW-1133">Transmembrane helix</keyword>
<protein>
    <submittedName>
        <fullName evidence="3">Tripartite tricarboxylate transporter TctB family protein</fullName>
    </submittedName>
</protein>
<proteinExistence type="predicted"/>
<keyword evidence="4" id="KW-1185">Reference proteome</keyword>
<name>A0ABV7C6V0_9VIBR</name>
<dbReference type="Pfam" id="PF07331">
    <property type="entry name" value="TctB"/>
    <property type="match status" value="1"/>
</dbReference>
<evidence type="ECO:0000259" key="2">
    <source>
        <dbReference type="Pfam" id="PF07331"/>
    </source>
</evidence>
<comment type="caution">
    <text evidence="3">The sequence shown here is derived from an EMBL/GenBank/DDBJ whole genome shotgun (WGS) entry which is preliminary data.</text>
</comment>
<sequence length="157" mass="17741">MRLFNQRSADACVVIVLALFVGWYSWDAYQASPAIENLILIAPVALIALTLCLIELIRQVIAKPEVVIQEDVVPKEVHSIKSELPIIGLFTVYVLSLETIGFDIATALFVGVFLWVQKERRFVWLIGYSIAFALLMSTFFAQMLPYPMPMTLLPTEY</sequence>
<feature type="transmembrane region" description="Helical" evidence="1">
    <location>
        <begin position="7"/>
        <end position="26"/>
    </location>
</feature>
<evidence type="ECO:0000313" key="3">
    <source>
        <dbReference type="EMBL" id="MFC3023006.1"/>
    </source>
</evidence>
<dbReference type="Proteomes" id="UP001595384">
    <property type="component" value="Unassembled WGS sequence"/>
</dbReference>
<feature type="transmembrane region" description="Helical" evidence="1">
    <location>
        <begin position="90"/>
        <end position="116"/>
    </location>
</feature>
<accession>A0ABV7C6V0</accession>
<organism evidence="3 4">
    <name type="scientific">Vibrio zhugei</name>
    <dbReference type="NCBI Taxonomy" id="2479546"/>
    <lineage>
        <taxon>Bacteria</taxon>
        <taxon>Pseudomonadati</taxon>
        <taxon>Pseudomonadota</taxon>
        <taxon>Gammaproteobacteria</taxon>
        <taxon>Vibrionales</taxon>
        <taxon>Vibrionaceae</taxon>
        <taxon>Vibrio</taxon>
    </lineage>
</organism>
<feature type="transmembrane region" description="Helical" evidence="1">
    <location>
        <begin position="122"/>
        <end position="141"/>
    </location>
</feature>
<keyword evidence="1" id="KW-0812">Transmembrane</keyword>
<feature type="transmembrane region" description="Helical" evidence="1">
    <location>
        <begin position="38"/>
        <end position="57"/>
    </location>
</feature>